<organism evidence="1 2">
    <name type="scientific">Cyprinus carpio</name>
    <name type="common">Common carp</name>
    <dbReference type="NCBI Taxonomy" id="7962"/>
    <lineage>
        <taxon>Eukaryota</taxon>
        <taxon>Metazoa</taxon>
        <taxon>Chordata</taxon>
        <taxon>Craniata</taxon>
        <taxon>Vertebrata</taxon>
        <taxon>Euteleostomi</taxon>
        <taxon>Actinopterygii</taxon>
        <taxon>Neopterygii</taxon>
        <taxon>Teleostei</taxon>
        <taxon>Ostariophysi</taxon>
        <taxon>Cypriniformes</taxon>
        <taxon>Cyprinidae</taxon>
        <taxon>Cyprininae</taxon>
        <taxon>Cyprinus</taxon>
    </lineage>
</organism>
<proteinExistence type="predicted"/>
<dbReference type="AlphaFoldDB" id="A0A8C1NNE0"/>
<keyword evidence="2" id="KW-1185">Reference proteome</keyword>
<dbReference type="Proteomes" id="UP000694427">
    <property type="component" value="Unplaced"/>
</dbReference>
<dbReference type="Ensembl" id="ENSCCRT00010103934.1">
    <property type="protein sequence ID" value="ENSCCRP00010093667.1"/>
    <property type="gene ID" value="ENSCCRG00010041004.1"/>
</dbReference>
<reference evidence="1" key="1">
    <citation type="submission" date="2025-08" db="UniProtKB">
        <authorList>
            <consortium name="Ensembl"/>
        </authorList>
    </citation>
    <scope>IDENTIFICATION</scope>
</reference>
<name>A0A8C1NNE0_CYPCA</name>
<sequence>MSDLAKEKAARLLKKRGSLSSLGSHEVRAKEAFAKTKDTVSYMEEPGHHDDIPRPAVQMENTYQLSESLLLHCYRETDLKKNHQHHFTGKIISCGLCITFVSPHCICQYIAM</sequence>
<reference evidence="1" key="2">
    <citation type="submission" date="2025-09" db="UniProtKB">
        <authorList>
            <consortium name="Ensembl"/>
        </authorList>
    </citation>
    <scope>IDENTIFICATION</scope>
</reference>
<protein>
    <submittedName>
        <fullName evidence="1">Uncharacterized protein</fullName>
    </submittedName>
</protein>
<evidence type="ECO:0000313" key="1">
    <source>
        <dbReference type="Ensembl" id="ENSCCRP00010093667.1"/>
    </source>
</evidence>
<accession>A0A8C1NNE0</accession>
<evidence type="ECO:0000313" key="2">
    <source>
        <dbReference type="Proteomes" id="UP000694427"/>
    </source>
</evidence>